<protein>
    <recommendedName>
        <fullName evidence="6">C2H2-type domain-containing protein</fullName>
    </recommendedName>
</protein>
<keyword evidence="1" id="KW-0479">Metal-binding</keyword>
<dbReference type="Pfam" id="PF13912">
    <property type="entry name" value="zf-C2H2_6"/>
    <property type="match status" value="2"/>
</dbReference>
<feature type="domain" description="C2H2-type" evidence="6">
    <location>
        <begin position="664"/>
        <end position="691"/>
    </location>
</feature>
<feature type="domain" description="C2H2-type" evidence="6">
    <location>
        <begin position="193"/>
        <end position="220"/>
    </location>
</feature>
<feature type="domain" description="C2H2-type" evidence="6">
    <location>
        <begin position="948"/>
        <end position="971"/>
    </location>
</feature>
<evidence type="ECO:0000259" key="6">
    <source>
        <dbReference type="PROSITE" id="PS50157"/>
    </source>
</evidence>
<feature type="domain" description="C2H2-type" evidence="6">
    <location>
        <begin position="286"/>
        <end position="313"/>
    </location>
</feature>
<feature type="domain" description="C2H2-type" evidence="6">
    <location>
        <begin position="758"/>
        <end position="785"/>
    </location>
</feature>
<dbReference type="GO" id="GO:0030674">
    <property type="term" value="F:protein-macromolecule adaptor activity"/>
    <property type="evidence" value="ECO:0007669"/>
    <property type="project" value="UniProtKB-ARBA"/>
</dbReference>
<feature type="domain" description="C2H2-type" evidence="6">
    <location>
        <begin position="384"/>
        <end position="411"/>
    </location>
</feature>
<feature type="domain" description="C2H2-type" evidence="6">
    <location>
        <begin position="1038"/>
        <end position="1065"/>
    </location>
</feature>
<evidence type="ECO:0000256" key="2">
    <source>
        <dbReference type="ARBA" id="ARBA00022737"/>
    </source>
</evidence>
<dbReference type="SMART" id="SM00746">
    <property type="entry name" value="TRASH"/>
    <property type="match status" value="4"/>
</dbReference>
<keyword evidence="3 5" id="KW-0863">Zinc-finger</keyword>
<name>A0AAW1UTS5_9CUCU</name>
<feature type="domain" description="C2H2-type" evidence="6">
    <location>
        <begin position="1066"/>
        <end position="1093"/>
    </location>
</feature>
<evidence type="ECO:0000313" key="7">
    <source>
        <dbReference type="EMBL" id="KAK9885880.1"/>
    </source>
</evidence>
<dbReference type="FunFam" id="3.30.160.60:FF:000100">
    <property type="entry name" value="Zinc finger 45-like"/>
    <property type="match status" value="3"/>
</dbReference>
<feature type="domain" description="C2H2-type" evidence="6">
    <location>
        <begin position="221"/>
        <end position="249"/>
    </location>
</feature>
<reference evidence="7 8" key="1">
    <citation type="submission" date="2023-03" db="EMBL/GenBank/DDBJ databases">
        <title>Genome insight into feeding habits of ladybird beetles.</title>
        <authorList>
            <person name="Li H.-S."/>
            <person name="Huang Y.-H."/>
            <person name="Pang H."/>
        </authorList>
    </citation>
    <scope>NUCLEOTIDE SEQUENCE [LARGE SCALE GENOMIC DNA]</scope>
    <source>
        <strain evidence="7">SYSU_2023b</strain>
        <tissue evidence="7">Whole body</tissue>
    </source>
</reference>
<dbReference type="GO" id="GO:0043565">
    <property type="term" value="F:sequence-specific DNA binding"/>
    <property type="evidence" value="ECO:0007669"/>
    <property type="project" value="TreeGrafter"/>
</dbReference>
<feature type="domain" description="C2H2-type" evidence="6">
    <location>
        <begin position="608"/>
        <end position="635"/>
    </location>
</feature>
<dbReference type="GO" id="GO:0008270">
    <property type="term" value="F:zinc ion binding"/>
    <property type="evidence" value="ECO:0007669"/>
    <property type="project" value="UniProtKB-KW"/>
</dbReference>
<feature type="domain" description="C2H2-type" evidence="6">
    <location>
        <begin position="512"/>
        <end position="539"/>
    </location>
</feature>
<dbReference type="SUPFAM" id="SSF57667">
    <property type="entry name" value="beta-beta-alpha zinc fingers"/>
    <property type="match status" value="10"/>
</dbReference>
<comment type="caution">
    <text evidence="7">The sequence shown here is derived from an EMBL/GenBank/DDBJ whole genome shotgun (WGS) entry which is preliminary data.</text>
</comment>
<feature type="domain" description="C2H2-type" evidence="6">
    <location>
        <begin position="255"/>
        <end position="278"/>
    </location>
</feature>
<organism evidence="7 8">
    <name type="scientific">Henosepilachna vigintioctopunctata</name>
    <dbReference type="NCBI Taxonomy" id="420089"/>
    <lineage>
        <taxon>Eukaryota</taxon>
        <taxon>Metazoa</taxon>
        <taxon>Ecdysozoa</taxon>
        <taxon>Arthropoda</taxon>
        <taxon>Hexapoda</taxon>
        <taxon>Insecta</taxon>
        <taxon>Pterygota</taxon>
        <taxon>Neoptera</taxon>
        <taxon>Endopterygota</taxon>
        <taxon>Coleoptera</taxon>
        <taxon>Polyphaga</taxon>
        <taxon>Cucujiformia</taxon>
        <taxon>Coccinelloidea</taxon>
        <taxon>Coccinellidae</taxon>
        <taxon>Epilachninae</taxon>
        <taxon>Epilachnini</taxon>
        <taxon>Henosepilachna</taxon>
    </lineage>
</organism>
<dbReference type="GO" id="GO:0005634">
    <property type="term" value="C:nucleus"/>
    <property type="evidence" value="ECO:0007669"/>
    <property type="project" value="TreeGrafter"/>
</dbReference>
<dbReference type="InterPro" id="IPR013087">
    <property type="entry name" value="Znf_C2H2_type"/>
</dbReference>
<feature type="domain" description="C2H2-type" evidence="6">
    <location>
        <begin position="112"/>
        <end position="139"/>
    </location>
</feature>
<evidence type="ECO:0000256" key="1">
    <source>
        <dbReference type="ARBA" id="ARBA00022723"/>
    </source>
</evidence>
<feature type="domain" description="C2H2-type" evidence="6">
    <location>
        <begin position="982"/>
        <end position="1009"/>
    </location>
</feature>
<evidence type="ECO:0000256" key="5">
    <source>
        <dbReference type="PROSITE-ProRule" id="PRU00042"/>
    </source>
</evidence>
<dbReference type="Gene3D" id="3.30.160.60">
    <property type="entry name" value="Classic Zinc Finger"/>
    <property type="match status" value="18"/>
</dbReference>
<feature type="domain" description="C2H2-type" evidence="6">
    <location>
        <begin position="139"/>
        <end position="166"/>
    </location>
</feature>
<dbReference type="FunFam" id="3.30.160.60:FF:000029">
    <property type="entry name" value="GLI family zinc finger 4"/>
    <property type="match status" value="2"/>
</dbReference>
<keyword evidence="2" id="KW-0677">Repeat</keyword>
<evidence type="ECO:0000256" key="3">
    <source>
        <dbReference type="ARBA" id="ARBA00022771"/>
    </source>
</evidence>
<feature type="domain" description="C2H2-type" evidence="6">
    <location>
        <begin position="314"/>
        <end position="341"/>
    </location>
</feature>
<feature type="domain" description="C2H2-type" evidence="6">
    <location>
        <begin position="886"/>
        <end position="913"/>
    </location>
</feature>
<dbReference type="InterPro" id="IPR011017">
    <property type="entry name" value="TRASH_dom"/>
</dbReference>
<accession>A0AAW1UTS5</accession>
<feature type="domain" description="C2H2-type" evidence="6">
    <location>
        <begin position="830"/>
        <end position="857"/>
    </location>
</feature>
<dbReference type="Proteomes" id="UP001431783">
    <property type="component" value="Unassembled WGS sequence"/>
</dbReference>
<dbReference type="PANTHER" id="PTHR24408:SF58">
    <property type="entry name" value="TRANSCRIPTION FACTOR (TFIIIA), PUTATIVE (AFU_ORTHOLOGUE AFUA_1G05150)-RELATED"/>
    <property type="match status" value="1"/>
</dbReference>
<dbReference type="EMBL" id="JARQZJ010000097">
    <property type="protein sequence ID" value="KAK9885880.1"/>
    <property type="molecule type" value="Genomic_DNA"/>
</dbReference>
<keyword evidence="4" id="KW-0862">Zinc</keyword>
<feature type="domain" description="C2H2-type" evidence="6">
    <location>
        <begin position="456"/>
        <end position="483"/>
    </location>
</feature>
<dbReference type="FunFam" id="3.30.160.60:FF:000358">
    <property type="entry name" value="zinc finger protein 24"/>
    <property type="match status" value="2"/>
</dbReference>
<dbReference type="InterPro" id="IPR036236">
    <property type="entry name" value="Znf_C2H2_sf"/>
</dbReference>
<dbReference type="SMART" id="SM00355">
    <property type="entry name" value="ZnF_C2H2"/>
    <property type="match status" value="31"/>
</dbReference>
<dbReference type="GO" id="GO:0000981">
    <property type="term" value="F:DNA-binding transcription factor activity, RNA polymerase II-specific"/>
    <property type="evidence" value="ECO:0007669"/>
    <property type="project" value="TreeGrafter"/>
</dbReference>
<evidence type="ECO:0000313" key="8">
    <source>
        <dbReference type="Proteomes" id="UP001431783"/>
    </source>
</evidence>
<dbReference type="Pfam" id="PF00096">
    <property type="entry name" value="zf-C2H2"/>
    <property type="match status" value="10"/>
</dbReference>
<gene>
    <name evidence="7" type="ORF">WA026_013755</name>
</gene>
<feature type="domain" description="C2H2-type" evidence="6">
    <location>
        <begin position="1010"/>
        <end position="1037"/>
    </location>
</feature>
<proteinExistence type="predicted"/>
<dbReference type="PANTHER" id="PTHR24408">
    <property type="entry name" value="ZINC FINGER PROTEIN"/>
    <property type="match status" value="1"/>
</dbReference>
<sequence>MYISEFRSEGCLIYELPFDDVEIKQEPYDSDEEEQIVITVVSDFESDIDLQTVKLENDNYGVNGAKVSKIGGKYKVRDDSSDKEGKRSTLCHICGKKISRMIPHMRRHEKYLNCDECLDTFRTQRDLDKHKIYHENNKYPCRNCTLNFKTSVELCKHSIKHYGVYKCIFCQFSTSHVASIIVHVNRHEDNMKFRCDICGRGFNTEYVMESHKQIHTGIKKYQCDFCPKRFTTENYKKGHMKFNHSKELTGIQTVYKCEVCQRVFSFEKSLIRHLSVIHDIGVSKRVECPVCSKVIANNFNLKMHMTMHTGEKKHMCELCGKSFRDKAHLKRHYRVHSKRGEYMRRNRRNLKQEVQSNYDEDCEWTQGKPLKNGTRKKPRTNVMWTCKKCQESFNTRKLLRDHKKKHIRENSPTTQALTNYKFDEVLDLYVCDFCSAECQEEDEIKKHLNDNHLTKFNCNKCQQSFTDSYKFSVHNQKHNGGDFLCPLCSYKTPKMICMQSHINRIHLQKFLYKCKTCGKGFNDQAIFREHDNEHLGIKPFTCVVCNRSFVFSKYMFAHQVRYHVVNIEGKLQNNQCVICMRIFAKYTTLEKHMKNRHENYGAPREKKLLCDICGQGFSRKYRLKIHYRIHTGVKPYACSYCPKSFIKKEYLVMHERVHNGERPYSCEYCGKCFNQSAPLRIHVRGHTGERPYICQICEQGFISSSSLNFHRKNCCGQKRNRRKIKQEVLSNDDEDCEWMKEKSIKKRTRKKPRTNIMWTCKKCLEFFNTRKLLQAHKKIHIRENSPTTQALKNYKFDDVLDLYICNFCSAECQEEDEIKKHLSNNHLTKFDCSKCMQSFTEPYKFSVHNQKHNGGDFLCPLCSYKTPRMTCIQSHINRMHLQKFIYNCKTCGKGFNDQAIFREHDNEHLGIKPFTCVVCNKSYVFSKYLFAHQVRYHVVNIEGKLQNNQCGICMRIFAKDTTLEKHMKNRHENYGIPREKKLLCDICGQGFSRNDKLKIHYRIHTGVKPYACSYCPKSFIKKEYLVMHERVHNGERPYSCEYCGKCFNQSAPLRIHVRGHTGERPYICQTCEQGFISRSSLNFHRKNYCGGRQDLN</sequence>
<dbReference type="PROSITE" id="PS00028">
    <property type="entry name" value="ZINC_FINGER_C2H2_1"/>
    <property type="match status" value="23"/>
</dbReference>
<dbReference type="FunFam" id="3.30.160.60:FF:000446">
    <property type="entry name" value="Zinc finger protein"/>
    <property type="match status" value="1"/>
</dbReference>
<dbReference type="PROSITE" id="PS50157">
    <property type="entry name" value="ZINC_FINGER_C2H2_2"/>
    <property type="match status" value="23"/>
</dbReference>
<feature type="domain" description="C2H2-type" evidence="6">
    <location>
        <begin position="574"/>
        <end position="602"/>
    </location>
</feature>
<dbReference type="AlphaFoldDB" id="A0AAW1UTS5"/>
<keyword evidence="8" id="KW-1185">Reference proteome</keyword>
<feature type="domain" description="C2H2-type" evidence="6">
    <location>
        <begin position="692"/>
        <end position="719"/>
    </location>
</feature>
<dbReference type="FunFam" id="3.30.160.60:FF:000688">
    <property type="entry name" value="zinc finger protein 197 isoform X1"/>
    <property type="match status" value="1"/>
</dbReference>
<evidence type="ECO:0000256" key="4">
    <source>
        <dbReference type="ARBA" id="ARBA00022833"/>
    </source>
</evidence>
<feature type="domain" description="C2H2-type" evidence="6">
    <location>
        <begin position="636"/>
        <end position="663"/>
    </location>
</feature>